<feature type="region of interest" description="Disordered" evidence="1">
    <location>
        <begin position="221"/>
        <end position="278"/>
    </location>
</feature>
<evidence type="ECO:0000259" key="2">
    <source>
        <dbReference type="SMART" id="SM00717"/>
    </source>
</evidence>
<feature type="compositionally biased region" description="Basic and acidic residues" evidence="1">
    <location>
        <begin position="338"/>
        <end position="347"/>
    </location>
</feature>
<feature type="compositionally biased region" description="Polar residues" evidence="1">
    <location>
        <begin position="265"/>
        <end position="278"/>
    </location>
</feature>
<dbReference type="SMART" id="SM00717">
    <property type="entry name" value="SANT"/>
    <property type="match status" value="1"/>
</dbReference>
<dbReference type="OrthoDB" id="272624at2759"/>
<gene>
    <name evidence="3" type="ORF">EJB05_57777</name>
</gene>
<proteinExistence type="predicted"/>
<feature type="compositionally biased region" description="Polar residues" evidence="1">
    <location>
        <begin position="615"/>
        <end position="628"/>
    </location>
</feature>
<evidence type="ECO:0000313" key="3">
    <source>
        <dbReference type="EMBL" id="TVT96993.1"/>
    </source>
</evidence>
<feature type="domain" description="Myb-like" evidence="2">
    <location>
        <begin position="751"/>
        <end position="799"/>
    </location>
</feature>
<organism evidence="3 4">
    <name type="scientific">Eragrostis curvula</name>
    <name type="common">weeping love grass</name>
    <dbReference type="NCBI Taxonomy" id="38414"/>
    <lineage>
        <taxon>Eukaryota</taxon>
        <taxon>Viridiplantae</taxon>
        <taxon>Streptophyta</taxon>
        <taxon>Embryophyta</taxon>
        <taxon>Tracheophyta</taxon>
        <taxon>Spermatophyta</taxon>
        <taxon>Magnoliopsida</taxon>
        <taxon>Liliopsida</taxon>
        <taxon>Poales</taxon>
        <taxon>Poaceae</taxon>
        <taxon>PACMAD clade</taxon>
        <taxon>Chloridoideae</taxon>
        <taxon>Eragrostideae</taxon>
        <taxon>Eragrostidinae</taxon>
        <taxon>Eragrostis</taxon>
    </lineage>
</organism>
<dbReference type="Proteomes" id="UP000324897">
    <property type="component" value="Unassembled WGS sequence"/>
</dbReference>
<dbReference type="Gramene" id="TVT96993">
    <property type="protein sequence ID" value="TVT96993"/>
    <property type="gene ID" value="EJB05_57777"/>
</dbReference>
<dbReference type="InterPro" id="IPR039467">
    <property type="entry name" value="TFIIIB_B''_Myb"/>
</dbReference>
<dbReference type="EMBL" id="RWGY01001104">
    <property type="protein sequence ID" value="TVT96993.1"/>
    <property type="molecule type" value="Genomic_DNA"/>
</dbReference>
<dbReference type="InterPro" id="IPR001005">
    <property type="entry name" value="SANT/Myb"/>
</dbReference>
<evidence type="ECO:0000256" key="1">
    <source>
        <dbReference type="SAM" id="MobiDB-lite"/>
    </source>
</evidence>
<feature type="compositionally biased region" description="Polar residues" evidence="1">
    <location>
        <begin position="699"/>
        <end position="709"/>
    </location>
</feature>
<feature type="compositionally biased region" description="Low complexity" evidence="1">
    <location>
        <begin position="327"/>
        <end position="336"/>
    </location>
</feature>
<dbReference type="PANTHER" id="PTHR22929">
    <property type="entry name" value="RNA POLYMERASE III TRANSCRIPTION INITIATION FACTOR B"/>
    <property type="match status" value="1"/>
</dbReference>
<keyword evidence="4" id="KW-1185">Reference proteome</keyword>
<dbReference type="GO" id="GO:0001156">
    <property type="term" value="F:TFIIIC-class transcription factor complex binding"/>
    <property type="evidence" value="ECO:0007669"/>
    <property type="project" value="TreeGrafter"/>
</dbReference>
<feature type="region of interest" description="Disordered" evidence="1">
    <location>
        <begin position="511"/>
        <end position="655"/>
    </location>
</feature>
<feature type="compositionally biased region" description="Polar residues" evidence="1">
    <location>
        <begin position="511"/>
        <end position="529"/>
    </location>
</feature>
<feature type="region of interest" description="Disordered" evidence="1">
    <location>
        <begin position="327"/>
        <end position="347"/>
    </location>
</feature>
<feature type="region of interest" description="Disordered" evidence="1">
    <location>
        <begin position="836"/>
        <end position="901"/>
    </location>
</feature>
<feature type="non-terminal residue" evidence="3">
    <location>
        <position position="1"/>
    </location>
</feature>
<dbReference type="AlphaFoldDB" id="A0A5J9SDW2"/>
<dbReference type="Gene3D" id="1.20.58.1880">
    <property type="match status" value="1"/>
</dbReference>
<feature type="compositionally biased region" description="Basic and acidic residues" evidence="1">
    <location>
        <begin position="869"/>
        <end position="886"/>
    </location>
</feature>
<dbReference type="FunFam" id="1.20.58.1880:FF:000007">
    <property type="entry name" value="Homeodomain-like superfamily protein"/>
    <property type="match status" value="1"/>
</dbReference>
<feature type="compositionally biased region" description="Basic and acidic residues" evidence="1">
    <location>
        <begin position="710"/>
        <end position="719"/>
    </location>
</feature>
<reference evidence="3 4" key="1">
    <citation type="journal article" date="2019" name="Sci. Rep.">
        <title>A high-quality genome of Eragrostis curvula grass provides insights into Poaceae evolution and supports new strategies to enhance forage quality.</title>
        <authorList>
            <person name="Carballo J."/>
            <person name="Santos B.A.C.M."/>
            <person name="Zappacosta D."/>
            <person name="Garbus I."/>
            <person name="Selva J.P."/>
            <person name="Gallo C.A."/>
            <person name="Diaz A."/>
            <person name="Albertini E."/>
            <person name="Caccamo M."/>
            <person name="Echenique V."/>
        </authorList>
    </citation>
    <scope>NUCLEOTIDE SEQUENCE [LARGE SCALE GENOMIC DNA]</scope>
    <source>
        <strain evidence="4">cv. Victoria</strain>
        <tissue evidence="3">Leaf</tissue>
    </source>
</reference>
<protein>
    <recommendedName>
        <fullName evidence="2">Myb-like domain-containing protein</fullName>
    </recommendedName>
</protein>
<feature type="compositionally biased region" description="Acidic residues" evidence="1">
    <location>
        <begin position="890"/>
        <end position="901"/>
    </location>
</feature>
<feature type="region of interest" description="Disordered" evidence="1">
    <location>
        <begin position="96"/>
        <end position="136"/>
    </location>
</feature>
<accession>A0A5J9SDW2</accession>
<dbReference type="GO" id="GO:0000126">
    <property type="term" value="C:transcription factor TFIIIB complex"/>
    <property type="evidence" value="ECO:0007669"/>
    <property type="project" value="TreeGrafter"/>
</dbReference>
<feature type="compositionally biased region" description="Gly residues" evidence="1">
    <location>
        <begin position="107"/>
        <end position="117"/>
    </location>
</feature>
<dbReference type="InterPro" id="IPR009057">
    <property type="entry name" value="Homeodomain-like_sf"/>
</dbReference>
<dbReference type="GO" id="GO:0070898">
    <property type="term" value="P:RNA polymerase III preinitiation complex assembly"/>
    <property type="evidence" value="ECO:0007669"/>
    <property type="project" value="TreeGrafter"/>
</dbReference>
<dbReference type="SUPFAM" id="SSF46689">
    <property type="entry name" value="Homeodomain-like"/>
    <property type="match status" value="1"/>
</dbReference>
<feature type="compositionally biased region" description="Basic and acidic residues" evidence="1">
    <location>
        <begin position="435"/>
        <end position="447"/>
    </location>
</feature>
<feature type="compositionally biased region" description="Basic and acidic residues" evidence="1">
    <location>
        <begin position="636"/>
        <end position="647"/>
    </location>
</feature>
<feature type="compositionally biased region" description="Acidic residues" evidence="1">
    <location>
        <begin position="572"/>
        <end position="581"/>
    </location>
</feature>
<dbReference type="PANTHER" id="PTHR22929:SF0">
    <property type="entry name" value="TRANSCRIPTION FACTOR TFIIIB COMPONENT B'' HOMOLOG"/>
    <property type="match status" value="1"/>
</dbReference>
<name>A0A5J9SDW2_9POAL</name>
<feature type="region of interest" description="Disordered" evidence="1">
    <location>
        <begin position="429"/>
        <end position="490"/>
    </location>
</feature>
<feature type="compositionally biased region" description="Acidic residues" evidence="1">
    <location>
        <begin position="854"/>
        <end position="864"/>
    </location>
</feature>
<feature type="region of interest" description="Disordered" evidence="1">
    <location>
        <begin position="692"/>
        <end position="719"/>
    </location>
</feature>
<sequence length="901" mass="98995">MDCPMSDSDASVEHHPSLRLVRKGYSAFGSLAGWLAESVSRVTVALDITTVTAPHERTLSRRTRPFPLRVTYARTASPPQGKRRRCLPSDAVAAPPLAYGQRSGNPTGRGDGFGAGGSLISQRQPNKRKAPCPGLSPSEVAAEYRAAPLLPPPDLRSSSSIPCFARLLRVCTYELLVVFLASQASPRFPSGKQVQDNLLETATVAQMIDNEVDFGNILDDEEEAQPAPKLSLKPRVKPRKASLQSKSSAPTPAAKIKDGKAGAISQGNSSEDLSNSQGRASVACPVSATVDDIAVSKGSLDTPCEDVLTVPLGPLSNCGLVSGSAAGGSSAAGSVSQDDEHANDSSKTGIHHESLAVSDIHAAPANSCGKTIDDMVDFGETFDAQAKEETVSKLQPRVQVKLPKLAVKSQKKKVAASTIGVVIQNERSDTNQTGVKDDHVHAPRCHESGGQTSDSETLMGAEPKGKGKSVSFSLPDASEGVAPRDTNSEMDDFSRFCDEFYNSSQQTTQKHCINGEYSNDQEYTESASQYPEEEPSDQAVEQQPKSHVGEMGSTMKLRSRKNLKKVGISQETAEDYDEDFVEPSASEHDNDSSVNYTAGSKRKIRRKSRDGAEEPQQQGVRNDGSQVPSRGRKKTPKDAPTEKTEKKLTHRIRQKRMKEVKTLLEKPYDEIDHKKLSAAHLRLLQEARERINGKETLPGPSSNASSSQHENPDDFDYNRYDEAENFDEDRTETNVETVTKLNYHSYMNRQTRSKWSKSETDLFYQGLRQFGSDFAMIQQLFPDKTRHHVRQKFKAEEKKNPMLIHDAIIHRSGDNLYFKKVIKQLKIDDVVPDISSTRKQDNASNEGGPVNENASDDFVNEEENSSNQMDKEQDMHMSDVQEEEHVPGNSDDDLGDIFDWY</sequence>
<evidence type="ECO:0000313" key="4">
    <source>
        <dbReference type="Proteomes" id="UP000324897"/>
    </source>
</evidence>
<dbReference type="Pfam" id="PF15963">
    <property type="entry name" value="Myb_DNA-bind_7"/>
    <property type="match status" value="1"/>
</dbReference>
<comment type="caution">
    <text evidence="3">The sequence shown here is derived from an EMBL/GenBank/DDBJ whole genome shotgun (WGS) entry which is preliminary data.</text>
</comment>